<dbReference type="EMBL" id="QYYH01000122">
    <property type="protein sequence ID" value="RJY07405.1"/>
    <property type="molecule type" value="Genomic_DNA"/>
</dbReference>
<organism evidence="1 2">
    <name type="scientific">Parashewanella spongiae</name>
    <dbReference type="NCBI Taxonomy" id="342950"/>
    <lineage>
        <taxon>Bacteria</taxon>
        <taxon>Pseudomonadati</taxon>
        <taxon>Pseudomonadota</taxon>
        <taxon>Gammaproteobacteria</taxon>
        <taxon>Alteromonadales</taxon>
        <taxon>Shewanellaceae</taxon>
        <taxon>Parashewanella</taxon>
    </lineage>
</organism>
<name>A0A3A6TZY3_9GAMM</name>
<accession>A0A3A6TZY3</accession>
<proteinExistence type="predicted"/>
<evidence type="ECO:0000313" key="1">
    <source>
        <dbReference type="EMBL" id="RJY07405.1"/>
    </source>
</evidence>
<dbReference type="RefSeq" id="WP_121854610.1">
    <property type="nucleotide sequence ID" value="NZ_CP037952.1"/>
</dbReference>
<evidence type="ECO:0000313" key="2">
    <source>
        <dbReference type="Proteomes" id="UP000273022"/>
    </source>
</evidence>
<sequence length="572" mass="66307">MLTSGLNNSTPLPHLFNTELEDYQEESFNFEASAQPKNHDVENFMTDGTKSEPQATALLSYNYNAGHTVQSTTKNAPMLSELKTRLTPAEKSKFQSIAKDFTYEHKFLLLKQQPYDSPLFKDVDTCNTLYWALENQKVTEQEFMQYYCTLLTYLLFNPKCMPAPMNMLDNLASDITTVKVEDINFSSSQDEGFQKRELKLKGALRYFESMGIDYKNEIFLKVTLNNAFVKEWFAYKKNYILQDKGAETPQVNHICYWLNLLQNTIPIFFIEQFKTSSITHHAYLPPFKLIQACIACARGVPVQHNPLSLKPLFGPCSWNDVKQHRLNHLQVGALWHCEVANSLLQPDGIWFGAGSFFHDCIHAALTSTIPPELRLDLLNLDSETLEPLRKFWQYFIHGQLKNVMDRPLFDNFLSGFKVLCTELNKSENGLSDEKYREISSLLLDNMDAQKSRFQFIPRLTLLDDYRPFIDQLPSTEFFPLFYRRYLESIHRRSIAEFIEGSFILYMIVHNGNLKRNTDFKLKLDVKAGIFTPSPVIKAQLLSENAYRDSKKYIANFWCRQSHTMPTHNTSTQ</sequence>
<protein>
    <submittedName>
        <fullName evidence="1">Uncharacterized protein</fullName>
    </submittedName>
</protein>
<dbReference type="Proteomes" id="UP000273022">
    <property type="component" value="Unassembled WGS sequence"/>
</dbReference>
<keyword evidence="2" id="KW-1185">Reference proteome</keyword>
<reference evidence="1 2" key="1">
    <citation type="submission" date="2018-09" db="EMBL/GenBank/DDBJ databases">
        <title>Phylogeny of the Shewanellaceae, and recommendation for two new genera, Pseudoshewanella and Parashewanella.</title>
        <authorList>
            <person name="Wang G."/>
        </authorList>
    </citation>
    <scope>NUCLEOTIDE SEQUENCE [LARGE SCALE GENOMIC DNA]</scope>
    <source>
        <strain evidence="1 2">KCTC 22492</strain>
    </source>
</reference>
<gene>
    <name evidence="1" type="ORF">D5R81_15900</name>
</gene>
<dbReference type="AlphaFoldDB" id="A0A3A6TZY3"/>
<comment type="caution">
    <text evidence="1">The sequence shown here is derived from an EMBL/GenBank/DDBJ whole genome shotgun (WGS) entry which is preliminary data.</text>
</comment>